<keyword evidence="6 9" id="KW-0285">Flavoprotein</keyword>
<dbReference type="PANTHER" id="PTHR43104">
    <property type="entry name" value="L-2-HYDROXYGLUTARATE DEHYDROGENASE, MITOCHONDRIAL"/>
    <property type="match status" value="1"/>
</dbReference>
<evidence type="ECO:0000256" key="5">
    <source>
        <dbReference type="ARBA" id="ARBA00022532"/>
    </source>
</evidence>
<dbReference type="EMBL" id="QEQD01000002">
    <property type="protein sequence ID" value="RDF05251.1"/>
    <property type="molecule type" value="Genomic_DNA"/>
</dbReference>
<keyword evidence="7 9" id="KW-0274">FAD</keyword>
<accession>A0A369ZIE0</accession>
<name>A0A369ZIE0_HAEPH</name>
<evidence type="ECO:0000256" key="3">
    <source>
        <dbReference type="ARBA" id="ARBA00005012"/>
    </source>
</evidence>
<organism evidence="10 11">
    <name type="scientific">Haemophilus parahaemolyticus</name>
    <dbReference type="NCBI Taxonomy" id="735"/>
    <lineage>
        <taxon>Bacteria</taxon>
        <taxon>Pseudomonadati</taxon>
        <taxon>Pseudomonadota</taxon>
        <taxon>Gammaproteobacteria</taxon>
        <taxon>Pasteurellales</taxon>
        <taxon>Pasteurellaceae</taxon>
        <taxon>Haemophilus</taxon>
    </lineage>
</organism>
<dbReference type="NCBIfam" id="NF003611">
    <property type="entry name" value="PRK05257.3-2"/>
    <property type="match status" value="1"/>
</dbReference>
<dbReference type="PANTHER" id="PTHR43104:SF2">
    <property type="entry name" value="L-2-HYDROXYGLUTARATE DEHYDROGENASE, MITOCHONDRIAL"/>
    <property type="match status" value="1"/>
</dbReference>
<evidence type="ECO:0000256" key="2">
    <source>
        <dbReference type="ARBA" id="ARBA00001974"/>
    </source>
</evidence>
<evidence type="ECO:0000256" key="4">
    <source>
        <dbReference type="ARBA" id="ARBA00006389"/>
    </source>
</evidence>
<keyword evidence="8 9" id="KW-0560">Oxidoreductase</keyword>
<dbReference type="Gene3D" id="3.50.50.60">
    <property type="entry name" value="FAD/NAD(P)-binding domain"/>
    <property type="match status" value="1"/>
</dbReference>
<sequence length="486" mass="54039">MANQSDVVLIGAGIMSGTLGTLIKETLPEQSITIFEAQNAVATESSNEWHNAGTGHSALCELNYTAGKADGSIDITKALNINEKYQLSLEMWSYLVAKGDIENPVQFIRKLPHMSFVQGEKDVNFLRKRFEALAQHPLFEGMQFSDDRETLAKWIPLMMQNRQGNEPLAATLIERGTDVNFGELTRKLFKNLQKQGCELKLGHRVQNIQKTTEGWTLTVKDSSDQILQHSCKFLFIGCGGGTLPLLQKTGIKEGKHIGGFPVSGIFMVCRNPEVVEKHHAKVYGKAKIGAPPMSVPHLDTRFIEGKKSLLFGPFAGFTMKYLKHGSQLDFPLSFKPDNFSTMVIAGIKNIPLTNYLIKQALLNKEQRMAELREFYPEAKSEDWDVIIAGQRVQIIKDLANERGSLCFGTEVITSEDKSIAALLGASPGASTSVDAMLSVFSKCFVEKHSELQVKLKQIVPSYGEKLRDKPELIHQIRSKAEKWLGV</sequence>
<evidence type="ECO:0000256" key="8">
    <source>
        <dbReference type="ARBA" id="ARBA00023002"/>
    </source>
</evidence>
<evidence type="ECO:0000313" key="11">
    <source>
        <dbReference type="Proteomes" id="UP000253999"/>
    </source>
</evidence>
<comment type="pathway">
    <text evidence="3 9">Carbohydrate metabolism; tricarboxylic acid cycle; oxaloacetate from (S)-malate (quinone route): step 1/1.</text>
</comment>
<dbReference type="GO" id="GO:0047545">
    <property type="term" value="F:(S)-2-hydroxyglutarate dehydrogenase activity"/>
    <property type="evidence" value="ECO:0007669"/>
    <property type="project" value="TreeGrafter"/>
</dbReference>
<gene>
    <name evidence="9 10" type="primary">mqo</name>
    <name evidence="10" type="ORF">DPV98_02215</name>
</gene>
<dbReference type="STRING" id="735.B0185_06280"/>
<dbReference type="NCBIfam" id="NF003604">
    <property type="entry name" value="PRK05257.1-3"/>
    <property type="match status" value="1"/>
</dbReference>
<comment type="caution">
    <text evidence="10">The sequence shown here is derived from an EMBL/GenBank/DDBJ whole genome shotgun (WGS) entry which is preliminary data.</text>
</comment>
<dbReference type="Gene3D" id="3.30.9.10">
    <property type="entry name" value="D-Amino Acid Oxidase, subunit A, domain 2"/>
    <property type="match status" value="1"/>
</dbReference>
<evidence type="ECO:0000256" key="6">
    <source>
        <dbReference type="ARBA" id="ARBA00022630"/>
    </source>
</evidence>
<evidence type="ECO:0000256" key="1">
    <source>
        <dbReference type="ARBA" id="ARBA00001139"/>
    </source>
</evidence>
<comment type="catalytic activity">
    <reaction evidence="1 9">
        <text>(S)-malate + a quinone = a quinol + oxaloacetate</text>
        <dbReference type="Rhea" id="RHEA:46012"/>
        <dbReference type="ChEBI" id="CHEBI:15589"/>
        <dbReference type="ChEBI" id="CHEBI:16452"/>
        <dbReference type="ChEBI" id="CHEBI:24646"/>
        <dbReference type="ChEBI" id="CHEBI:132124"/>
        <dbReference type="EC" id="1.1.5.4"/>
    </reaction>
</comment>
<dbReference type="HAMAP" id="MF_00212">
    <property type="entry name" value="MQO"/>
    <property type="match status" value="1"/>
</dbReference>
<keyword evidence="5 9" id="KW-0816">Tricarboxylic acid cycle</keyword>
<comment type="similarity">
    <text evidence="4 9">Belongs to the MQO family.</text>
</comment>
<dbReference type="GO" id="GO:0008924">
    <property type="term" value="F:L-malate dehydrogenase (quinone) activity"/>
    <property type="evidence" value="ECO:0007669"/>
    <property type="project" value="UniProtKB-UniRule"/>
</dbReference>
<dbReference type="NCBIfam" id="TIGR01320">
    <property type="entry name" value="mal_quin_oxido"/>
    <property type="match status" value="1"/>
</dbReference>
<dbReference type="NCBIfam" id="NF003606">
    <property type="entry name" value="PRK05257.2-1"/>
    <property type="match status" value="1"/>
</dbReference>
<dbReference type="NCBIfam" id="NF009875">
    <property type="entry name" value="PRK13339.1"/>
    <property type="match status" value="1"/>
</dbReference>
<dbReference type="InterPro" id="IPR036188">
    <property type="entry name" value="FAD/NAD-bd_sf"/>
</dbReference>
<dbReference type="InterPro" id="IPR006231">
    <property type="entry name" value="MQO"/>
</dbReference>
<evidence type="ECO:0000256" key="7">
    <source>
        <dbReference type="ARBA" id="ARBA00022827"/>
    </source>
</evidence>
<dbReference type="SUPFAM" id="SSF51905">
    <property type="entry name" value="FAD/NAD(P)-binding domain"/>
    <property type="match status" value="1"/>
</dbReference>
<proteinExistence type="inferred from homology"/>
<dbReference type="GO" id="GO:0006099">
    <property type="term" value="P:tricarboxylic acid cycle"/>
    <property type="evidence" value="ECO:0007669"/>
    <property type="project" value="UniProtKB-UniRule"/>
</dbReference>
<protein>
    <recommendedName>
        <fullName evidence="9">Probable malate:quinone oxidoreductase</fullName>
        <ecNumber evidence="9">1.1.5.4</ecNumber>
    </recommendedName>
    <alternativeName>
        <fullName evidence="9">MQO</fullName>
    </alternativeName>
    <alternativeName>
        <fullName evidence="9">Malate dehydrogenase [quinone]</fullName>
    </alternativeName>
</protein>
<comment type="cofactor">
    <cofactor evidence="2 9">
        <name>FAD</name>
        <dbReference type="ChEBI" id="CHEBI:57692"/>
    </cofactor>
</comment>
<reference evidence="10 11" key="1">
    <citation type="submission" date="2018-05" db="EMBL/GenBank/DDBJ databases">
        <title>Draft Genome Sequences for a Diverse set of 7 Haemophilus Species.</title>
        <authorList>
            <person name="Nichols M."/>
            <person name="Topaz N."/>
            <person name="Wang X."/>
            <person name="Wang X."/>
            <person name="Boxrud D."/>
        </authorList>
    </citation>
    <scope>NUCLEOTIDE SEQUENCE [LARGE SCALE GENOMIC DNA]</scope>
    <source>
        <strain evidence="10 11">C2010039593</strain>
    </source>
</reference>
<dbReference type="UniPathway" id="UPA00223">
    <property type="reaction ID" value="UER01008"/>
</dbReference>
<dbReference type="EC" id="1.1.5.4" evidence="9"/>
<dbReference type="AlphaFoldDB" id="A0A369ZIE0"/>
<evidence type="ECO:0000256" key="9">
    <source>
        <dbReference type="HAMAP-Rule" id="MF_00212"/>
    </source>
</evidence>
<dbReference type="Pfam" id="PF06039">
    <property type="entry name" value="Mqo"/>
    <property type="match status" value="1"/>
</dbReference>
<dbReference type="Proteomes" id="UP000253999">
    <property type="component" value="Unassembled WGS sequence"/>
</dbReference>
<evidence type="ECO:0000313" key="10">
    <source>
        <dbReference type="EMBL" id="RDF05251.1"/>
    </source>
</evidence>
<dbReference type="RefSeq" id="WP_111312470.1">
    <property type="nucleotide sequence ID" value="NZ_QEQD01000002.1"/>
</dbReference>